<dbReference type="AlphaFoldDB" id="A0A382UTY2"/>
<reference evidence="1" key="1">
    <citation type="submission" date="2018-05" db="EMBL/GenBank/DDBJ databases">
        <authorList>
            <person name="Lanie J.A."/>
            <person name="Ng W.-L."/>
            <person name="Kazmierczak K.M."/>
            <person name="Andrzejewski T.M."/>
            <person name="Davidsen T.M."/>
            <person name="Wayne K.J."/>
            <person name="Tettelin H."/>
            <person name="Glass J.I."/>
            <person name="Rusch D."/>
            <person name="Podicherti R."/>
            <person name="Tsui H.-C.T."/>
            <person name="Winkler M.E."/>
        </authorList>
    </citation>
    <scope>NUCLEOTIDE SEQUENCE</scope>
</reference>
<name>A0A382UTY2_9ZZZZ</name>
<organism evidence="1">
    <name type="scientific">marine metagenome</name>
    <dbReference type="NCBI Taxonomy" id="408172"/>
    <lineage>
        <taxon>unclassified sequences</taxon>
        <taxon>metagenomes</taxon>
        <taxon>ecological metagenomes</taxon>
    </lineage>
</organism>
<accession>A0A382UTY2</accession>
<gene>
    <name evidence="1" type="ORF">METZ01_LOCUS390089</name>
</gene>
<sequence length="44" mass="4963">LQEDYIVGDFDQDKTSQNEMFEIKSRTVLDFSESNPFGDVGSSS</sequence>
<dbReference type="EMBL" id="UINC01146483">
    <property type="protein sequence ID" value="SVD37235.1"/>
    <property type="molecule type" value="Genomic_DNA"/>
</dbReference>
<evidence type="ECO:0000313" key="1">
    <source>
        <dbReference type="EMBL" id="SVD37235.1"/>
    </source>
</evidence>
<protein>
    <submittedName>
        <fullName evidence="1">Uncharacterized protein</fullName>
    </submittedName>
</protein>
<proteinExistence type="predicted"/>
<feature type="non-terminal residue" evidence="1">
    <location>
        <position position="1"/>
    </location>
</feature>